<keyword evidence="1" id="KW-1133">Transmembrane helix</keyword>
<keyword evidence="3" id="KW-1185">Reference proteome</keyword>
<reference evidence="2 3" key="1">
    <citation type="submission" date="2017-03" db="EMBL/GenBank/DDBJ databases">
        <authorList>
            <person name="Afonso C.L."/>
            <person name="Miller P.J."/>
            <person name="Scott M.A."/>
            <person name="Spackman E."/>
            <person name="Goraichik I."/>
            <person name="Dimitrov K.M."/>
            <person name="Suarez D.L."/>
            <person name="Swayne D.E."/>
        </authorList>
    </citation>
    <scope>NUCLEOTIDE SEQUENCE [LARGE SCALE GENOMIC DNA]</scope>
    <source>
        <strain evidence="2 3">CECT 7680</strain>
    </source>
</reference>
<evidence type="ECO:0000313" key="3">
    <source>
        <dbReference type="Proteomes" id="UP000193409"/>
    </source>
</evidence>
<dbReference type="Proteomes" id="UP000193409">
    <property type="component" value="Unassembled WGS sequence"/>
</dbReference>
<sequence length="61" mass="6305">MQGRAGISLLSALLTGAFCAVFAIVLNVLLPTMSVAFLLASAGTSGFLGSLFAQTVMRNRK</sequence>
<gene>
    <name evidence="2" type="ORF">PSA7680_00022</name>
</gene>
<accession>A0A1Y5R6G2</accession>
<keyword evidence="1" id="KW-0812">Transmembrane</keyword>
<feature type="transmembrane region" description="Helical" evidence="1">
    <location>
        <begin position="7"/>
        <end position="29"/>
    </location>
</feature>
<evidence type="ECO:0000313" key="2">
    <source>
        <dbReference type="EMBL" id="SLN10355.1"/>
    </source>
</evidence>
<dbReference type="EMBL" id="FWFQ01000001">
    <property type="protein sequence ID" value="SLN10355.1"/>
    <property type="molecule type" value="Genomic_DNA"/>
</dbReference>
<name>A0A1Y5R6G2_9RHOB</name>
<keyword evidence="1" id="KW-0472">Membrane</keyword>
<dbReference type="AlphaFoldDB" id="A0A1Y5R6G2"/>
<proteinExistence type="predicted"/>
<feature type="transmembrane region" description="Helical" evidence="1">
    <location>
        <begin position="35"/>
        <end position="53"/>
    </location>
</feature>
<organism evidence="2 3">
    <name type="scientific">Pseudoruegeria aquimaris</name>
    <dbReference type="NCBI Taxonomy" id="393663"/>
    <lineage>
        <taxon>Bacteria</taxon>
        <taxon>Pseudomonadati</taxon>
        <taxon>Pseudomonadota</taxon>
        <taxon>Alphaproteobacteria</taxon>
        <taxon>Rhodobacterales</taxon>
        <taxon>Roseobacteraceae</taxon>
        <taxon>Pseudoruegeria</taxon>
    </lineage>
</organism>
<dbReference type="RefSeq" id="WP_085866632.1">
    <property type="nucleotide sequence ID" value="NZ_FWFQ01000001.1"/>
</dbReference>
<evidence type="ECO:0000256" key="1">
    <source>
        <dbReference type="SAM" id="Phobius"/>
    </source>
</evidence>
<dbReference type="OrthoDB" id="7868657at2"/>
<protein>
    <submittedName>
        <fullName evidence="2">Uncharacterized protein</fullName>
    </submittedName>
</protein>